<evidence type="ECO:0000313" key="2">
    <source>
        <dbReference type="Proteomes" id="UP000565576"/>
    </source>
</evidence>
<accession>A0A7X0MG17</accession>
<dbReference type="EMBL" id="JACHBG010000038">
    <property type="protein sequence ID" value="MBB6489369.1"/>
    <property type="molecule type" value="Genomic_DNA"/>
</dbReference>
<protein>
    <submittedName>
        <fullName evidence="1">Uncharacterized protein</fullName>
    </submittedName>
</protein>
<comment type="caution">
    <text evidence="1">The sequence shown here is derived from an EMBL/GenBank/DDBJ whole genome shotgun (WGS) entry which is preliminary data.</text>
</comment>
<gene>
    <name evidence="1" type="ORF">GGD46_006696</name>
</gene>
<organism evidence="1 2">
    <name type="scientific">Rhizobium lusitanum</name>
    <dbReference type="NCBI Taxonomy" id="293958"/>
    <lineage>
        <taxon>Bacteria</taxon>
        <taxon>Pseudomonadati</taxon>
        <taxon>Pseudomonadota</taxon>
        <taxon>Alphaproteobacteria</taxon>
        <taxon>Hyphomicrobiales</taxon>
        <taxon>Rhizobiaceae</taxon>
        <taxon>Rhizobium/Agrobacterium group</taxon>
        <taxon>Rhizobium</taxon>
    </lineage>
</organism>
<sequence>MSDANLFHIPRHHITSSHHRERRAAMELWANITRA</sequence>
<reference evidence="1 2" key="1">
    <citation type="submission" date="2020-08" db="EMBL/GenBank/DDBJ databases">
        <title>Genomic Encyclopedia of Type Strains, Phase IV (KMG-V): Genome sequencing to study the core and pangenomes of soil and plant-associated prokaryotes.</title>
        <authorList>
            <person name="Whitman W."/>
        </authorList>
    </citation>
    <scope>NUCLEOTIDE SEQUENCE [LARGE SCALE GENOMIC DNA]</scope>
    <source>
        <strain evidence="1 2">SEMIA 4060</strain>
    </source>
</reference>
<evidence type="ECO:0000313" key="1">
    <source>
        <dbReference type="EMBL" id="MBB6489369.1"/>
    </source>
</evidence>
<name>A0A7X0MG17_9HYPH</name>
<proteinExistence type="predicted"/>
<dbReference type="Proteomes" id="UP000565576">
    <property type="component" value="Unassembled WGS sequence"/>
</dbReference>
<dbReference type="AlphaFoldDB" id="A0A7X0MG17"/>